<evidence type="ECO:0000259" key="3">
    <source>
        <dbReference type="Pfam" id="PF25917"/>
    </source>
</evidence>
<dbReference type="Gene3D" id="2.40.30.170">
    <property type="match status" value="1"/>
</dbReference>
<dbReference type="InterPro" id="IPR058625">
    <property type="entry name" value="MdtA-like_BSH"/>
</dbReference>
<dbReference type="Pfam" id="PF25876">
    <property type="entry name" value="HH_MFP_RND"/>
    <property type="match status" value="1"/>
</dbReference>
<dbReference type="Pfam" id="PF25917">
    <property type="entry name" value="BSH_RND"/>
    <property type="match status" value="1"/>
</dbReference>
<reference evidence="5" key="1">
    <citation type="submission" date="2016-04" db="EMBL/GenBank/DDBJ databases">
        <authorList>
            <person name="Evans L.H."/>
            <person name="Alamgir A."/>
            <person name="Owens N."/>
            <person name="Weber N.D."/>
            <person name="Virtaneva K."/>
            <person name="Barbian K."/>
            <person name="Babar A."/>
            <person name="Rosenke K."/>
        </authorList>
    </citation>
    <scope>NUCLEOTIDE SEQUENCE</scope>
    <source>
        <strain evidence="5">86-1</strain>
    </source>
</reference>
<evidence type="ECO:0000256" key="1">
    <source>
        <dbReference type="ARBA" id="ARBA00009477"/>
    </source>
</evidence>
<sequence>MKVKHFLCVVSVLLTYSACSKKNNNEQQTPSAYPVITITKQSAVLETVYPATIKGQEDVEIRPRIEGFIDAIYVDEGSDVKRGQTLFKINSPETEQALASAQASVNSAQAQLNTAKVNVDRIRPLAEKGIVSNTQLLTYENSYATALASLKQAEATLKSAQATMGWTNVSSPVDGVIGTVSYRIGSLVSKSDVLTSVASTGNVFAYFSLNENELKHFLDKADGKTQSEKINNLPPVNLQLSDESLYSEKGKIQTISGIIDISTGSANFRAEFPNKDGKLRSGASGKVIIPEHVDNTIIIPQKATFAQQDKILVYKVQADSVQQVIITAREMPDGKTYVVTEGLSTGDKIVSDGIATLSNGKKISIKD</sequence>
<dbReference type="PANTHER" id="PTHR30158">
    <property type="entry name" value="ACRA/E-RELATED COMPONENT OF DRUG EFFLUX TRANSPORTER"/>
    <property type="match status" value="1"/>
</dbReference>
<dbReference type="GO" id="GO:0005886">
    <property type="term" value="C:plasma membrane"/>
    <property type="evidence" value="ECO:0007669"/>
    <property type="project" value="TreeGrafter"/>
</dbReference>
<accession>A0A212JNK8</accession>
<dbReference type="GO" id="GO:0030313">
    <property type="term" value="C:cell envelope"/>
    <property type="evidence" value="ECO:0007669"/>
    <property type="project" value="UniProtKB-SubCell"/>
</dbReference>
<dbReference type="InterPro" id="IPR058626">
    <property type="entry name" value="MdtA-like_b-barrel"/>
</dbReference>
<dbReference type="SUPFAM" id="SSF111369">
    <property type="entry name" value="HlyD-like secretion proteins"/>
    <property type="match status" value="1"/>
</dbReference>
<dbReference type="Gene3D" id="2.40.420.20">
    <property type="match status" value="1"/>
</dbReference>
<feature type="domain" description="Multidrug resistance protein MdtA-like beta-barrel" evidence="4">
    <location>
        <begin position="227"/>
        <end position="287"/>
    </location>
</feature>
<dbReference type="RefSeq" id="WP_296941560.1">
    <property type="nucleotide sequence ID" value="NZ_LT599032.1"/>
</dbReference>
<dbReference type="InterPro" id="IPR058624">
    <property type="entry name" value="MdtA-like_HH"/>
</dbReference>
<evidence type="ECO:0000259" key="2">
    <source>
        <dbReference type="Pfam" id="PF25876"/>
    </source>
</evidence>
<dbReference type="Pfam" id="PF25944">
    <property type="entry name" value="Beta-barrel_RND"/>
    <property type="match status" value="1"/>
</dbReference>
<name>A0A212JNK8_9BACT</name>
<comment type="similarity">
    <text evidence="1">Belongs to the membrane fusion protein (MFP) (TC 8.A.1) family.</text>
</comment>
<feature type="domain" description="Multidrug resistance protein MdtA-like alpha-helical hairpin" evidence="2">
    <location>
        <begin position="98"/>
        <end position="167"/>
    </location>
</feature>
<feature type="domain" description="Multidrug resistance protein MdtA-like barrel-sandwich hybrid" evidence="3">
    <location>
        <begin position="58"/>
        <end position="193"/>
    </location>
</feature>
<dbReference type="InterPro" id="IPR006143">
    <property type="entry name" value="RND_pump_MFP"/>
</dbReference>
<dbReference type="EMBL" id="FLUM01000002">
    <property type="protein sequence ID" value="SBW01023.1"/>
    <property type="molecule type" value="Genomic_DNA"/>
</dbReference>
<organism evidence="5">
    <name type="scientific">uncultured Dysgonomonas sp</name>
    <dbReference type="NCBI Taxonomy" id="206096"/>
    <lineage>
        <taxon>Bacteria</taxon>
        <taxon>Pseudomonadati</taxon>
        <taxon>Bacteroidota</taxon>
        <taxon>Bacteroidia</taxon>
        <taxon>Bacteroidales</taxon>
        <taxon>Dysgonomonadaceae</taxon>
        <taxon>Dysgonomonas</taxon>
        <taxon>environmental samples</taxon>
    </lineage>
</organism>
<dbReference type="GO" id="GO:0022857">
    <property type="term" value="F:transmembrane transporter activity"/>
    <property type="evidence" value="ECO:0007669"/>
    <property type="project" value="InterPro"/>
</dbReference>
<dbReference type="GO" id="GO:0046677">
    <property type="term" value="P:response to antibiotic"/>
    <property type="evidence" value="ECO:0007669"/>
    <property type="project" value="TreeGrafter"/>
</dbReference>
<dbReference type="NCBIfam" id="TIGR01730">
    <property type="entry name" value="RND_mfp"/>
    <property type="match status" value="1"/>
</dbReference>
<dbReference type="PANTHER" id="PTHR30158:SF23">
    <property type="entry name" value="MULTIDRUG RESISTANCE PROTEIN MEXA"/>
    <property type="match status" value="1"/>
</dbReference>
<evidence type="ECO:0000313" key="5">
    <source>
        <dbReference type="EMBL" id="SBW01023.1"/>
    </source>
</evidence>
<evidence type="ECO:0000259" key="4">
    <source>
        <dbReference type="Pfam" id="PF25944"/>
    </source>
</evidence>
<protein>
    <submittedName>
        <fullName evidence="5">Uncharacterized protein</fullName>
    </submittedName>
</protein>
<proteinExistence type="inferred from homology"/>
<dbReference type="AlphaFoldDB" id="A0A212JNK8"/>
<dbReference type="Gene3D" id="1.10.287.470">
    <property type="entry name" value="Helix hairpin bin"/>
    <property type="match status" value="1"/>
</dbReference>
<dbReference type="Gene3D" id="2.40.50.100">
    <property type="match status" value="1"/>
</dbReference>
<gene>
    <name evidence="5" type="ORF">KL86DYS1_20348</name>
</gene>